<feature type="region of interest" description="Disordered" evidence="4">
    <location>
        <begin position="1150"/>
        <end position="1247"/>
    </location>
</feature>
<evidence type="ECO:0000313" key="6">
    <source>
        <dbReference type="EMBL" id="RMX70369.1"/>
    </source>
</evidence>
<feature type="domain" description="BRCT" evidence="5">
    <location>
        <begin position="1327"/>
        <end position="1409"/>
    </location>
</feature>
<dbReference type="Pfam" id="PF16770">
    <property type="entry name" value="RTT107_BRCT_5"/>
    <property type="match status" value="1"/>
</dbReference>
<evidence type="ECO:0000259" key="5">
    <source>
        <dbReference type="PROSITE" id="PS50172"/>
    </source>
</evidence>
<evidence type="ECO:0000256" key="1">
    <source>
        <dbReference type="ARBA" id="ARBA00004123"/>
    </source>
</evidence>
<keyword evidence="7" id="KW-1185">Reference proteome</keyword>
<dbReference type="PANTHER" id="PTHR23196">
    <property type="entry name" value="PAX TRANSCRIPTION ACTIVATION DOMAIN INTERACTING PROTEIN"/>
    <property type="match status" value="1"/>
</dbReference>
<feature type="compositionally biased region" description="Low complexity" evidence="4">
    <location>
        <begin position="128"/>
        <end position="137"/>
    </location>
</feature>
<dbReference type="PANTHER" id="PTHR23196:SF1">
    <property type="entry name" value="PAX-INTERACTING PROTEIN 1"/>
    <property type="match status" value="1"/>
</dbReference>
<feature type="compositionally biased region" description="Acidic residues" evidence="4">
    <location>
        <begin position="144"/>
        <end position="160"/>
    </location>
</feature>
<dbReference type="VEuPathDB" id="FungiDB:DD237_000301"/>
<feature type="compositionally biased region" description="Basic and acidic residues" evidence="4">
    <location>
        <begin position="1150"/>
        <end position="1177"/>
    </location>
</feature>
<evidence type="ECO:0000256" key="3">
    <source>
        <dbReference type="ARBA" id="ARBA00023242"/>
    </source>
</evidence>
<dbReference type="PROSITE" id="PS50172">
    <property type="entry name" value="BRCT"/>
    <property type="match status" value="2"/>
</dbReference>
<dbReference type="InterPro" id="IPR036420">
    <property type="entry name" value="BRCT_dom_sf"/>
</dbReference>
<keyword evidence="3" id="KW-0539">Nucleus</keyword>
<evidence type="ECO:0000256" key="2">
    <source>
        <dbReference type="ARBA" id="ARBA00022763"/>
    </source>
</evidence>
<reference evidence="6 7" key="1">
    <citation type="submission" date="2018-06" db="EMBL/GenBank/DDBJ databases">
        <title>Comparative genomics of downy mildews reveals potential adaptations to biotrophy.</title>
        <authorList>
            <person name="Fletcher K."/>
            <person name="Klosterman S.J."/>
            <person name="Derevnina L."/>
            <person name="Martin F."/>
            <person name="Koike S."/>
            <person name="Reyes Chin-Wo S."/>
            <person name="Mou B."/>
            <person name="Michelmore R."/>
        </authorList>
    </citation>
    <scope>NUCLEOTIDE SEQUENCE [LARGE SCALE GENOMIC DNA]</scope>
    <source>
        <strain evidence="6 7">R14</strain>
    </source>
</reference>
<dbReference type="Proteomes" id="UP000282087">
    <property type="component" value="Unassembled WGS sequence"/>
</dbReference>
<keyword evidence="2" id="KW-0227">DNA damage</keyword>
<feature type="compositionally biased region" description="Basic and acidic residues" evidence="4">
    <location>
        <begin position="286"/>
        <end position="308"/>
    </location>
</feature>
<comment type="caution">
    <text evidence="6">The sequence shown here is derived from an EMBL/GenBank/DDBJ whole genome shotgun (WGS) entry which is preliminary data.</text>
</comment>
<feature type="region of interest" description="Disordered" evidence="4">
    <location>
        <begin position="127"/>
        <end position="162"/>
    </location>
</feature>
<feature type="compositionally biased region" description="Polar residues" evidence="4">
    <location>
        <begin position="1225"/>
        <end position="1235"/>
    </location>
</feature>
<evidence type="ECO:0000313" key="7">
    <source>
        <dbReference type="Proteomes" id="UP000282087"/>
    </source>
</evidence>
<feature type="compositionally biased region" description="Polar residues" evidence="4">
    <location>
        <begin position="1294"/>
        <end position="1312"/>
    </location>
</feature>
<name>A0A3M6VU97_9STRA</name>
<dbReference type="STRING" id="542832.A0A3M6VU97"/>
<dbReference type="InterPro" id="IPR001357">
    <property type="entry name" value="BRCT_dom"/>
</dbReference>
<feature type="domain" description="BRCT" evidence="5">
    <location>
        <begin position="400"/>
        <end position="482"/>
    </location>
</feature>
<protein>
    <recommendedName>
        <fullName evidence="5">BRCT domain-containing protein</fullName>
    </recommendedName>
</protein>
<dbReference type="GO" id="GO:0005634">
    <property type="term" value="C:nucleus"/>
    <property type="evidence" value="ECO:0007669"/>
    <property type="project" value="UniProtKB-SubCell"/>
</dbReference>
<dbReference type="SUPFAM" id="SSF52113">
    <property type="entry name" value="BRCT domain"/>
    <property type="match status" value="2"/>
</dbReference>
<gene>
    <name evidence="6" type="ORF">DD238_000170</name>
</gene>
<feature type="region of interest" description="Disordered" evidence="4">
    <location>
        <begin position="365"/>
        <end position="393"/>
    </location>
</feature>
<comment type="subcellular location">
    <subcellularLocation>
        <location evidence="1">Nucleus</location>
    </subcellularLocation>
</comment>
<feature type="region of interest" description="Disordered" evidence="4">
    <location>
        <begin position="1"/>
        <end position="97"/>
    </location>
</feature>
<organism evidence="6 7">
    <name type="scientific">Peronospora effusa</name>
    <dbReference type="NCBI Taxonomy" id="542832"/>
    <lineage>
        <taxon>Eukaryota</taxon>
        <taxon>Sar</taxon>
        <taxon>Stramenopiles</taxon>
        <taxon>Oomycota</taxon>
        <taxon>Peronosporomycetes</taxon>
        <taxon>Peronosporales</taxon>
        <taxon>Peronosporaceae</taxon>
        <taxon>Peronospora</taxon>
    </lineage>
</organism>
<sequence>MAGEASCAFDEDSGQHTPVGFRDTPGQWYTANHRKRAALSQLDGKPTQRDSQMTQAATEGVRPSGESTAPLSVASMPCQKEKDGIVHEEDDVDEEETQIRMTNSEEQEGALRLERKIVEETVPLPIPSAVSSASRSVGGAGMENGDDDSNMSDDMLEEDGPVVGLSEIAALFQHREEEQEVVQNRIYKPRTSFRAAPDLPTRNNSDSSGGETEIEGEPAEDLPVKSKVDTSDSPVFQGKLPRLAKSASCLKTTVQEDTSDPERKSRRRSLSTPEKTPNSTLLCRTPKRDQHEAPDGRHVKSKRTRLDEDVMPLQCSDQTSSLENQKAAEKNDEDNQYKHSTSSQLADEITLDILTDKSSLSDEVKEASSRSAVTVPPKAPTSRKCATVTDSTESQSEGGSIRVILTGLEPTAAIHKKIKSITDAVYESNIEKATHVVAPQNQLKRTVKLLCGISCCTHILGERWLDESARAGAAVDEQANYLHDEEAESKWQFDLRSTMYDVSLKQRQRLFAGYSVFITNHKSVLPPVKDLVKIVECAGGKASSKGKPGIHDVVISSEMALTAASVRKQLVNANPERIYYSPELILSSVLQQRVELDKHRLKLPATSKSWTTKQQWEAAKAELQVFLEDDDNYVNFLDSIEQKLAKKLRFECRSRGGSLVGSVAFNRFVESAAQLRHLHLLFQEKMKPIVEPLSRGDDRSVNVKCKNLTNIMADMLRALRFLYGQLICKGEATQETLETVLAKENKEWDGKILVEYLEAQHLTAEKLMSRPLKRFYELVDFVKALSNILSGNERDETGSNDSDTGSDDTFSYAPQLMQIVQENQHYIHLVKADAQEEKELIALQTCFYGDGADVFNDLSNNKLLLFGEVFLIKLRDRSDSSGVGCEAAASTGLLSRSEKVYAHCFQDGTLVCSKGQSNELGISFVILHRIQLKQDAAFVEFVPASTLVLEASEKARGLALISQETTLVFAWKDIMESQRWADTIGGFLEMNGSRTEVLHQSRTIDKLPIREEISAELVDKETLSTKFASFYDDHLPGVFWMAPPKCSSLARWELVEIVFYARWLLVLRMEGWKRHSALYDFDTHSLEMKISEQLRADKEWSLVISNGSVDSVTLVSMKRTRIDFWFDQVCKAVESAKVVARQVVKEKKERLAKEDEEVRTQRDSMDKVARNKRKIMEASDNSEASIALANEKERSMPNSIPAGSCDSKPGDDTDEECDGPDRDSMTINVKDNQSAAPPAKKMRRSSDKSKQALALACTEENDILAAITLVAVKTPKTKWLTRKSNETTVVPTQASLSIPTDESTSDIDTTQLPANEENAENEPKPKEVRIILTGIELTASIRKKINLIAGAVYEDNIEQATHILAPKGQLKRTVKLLCGISRCAHILDVRWLEESARVGAPIYERAHCLKDAKAETKWQFDLRKTMYDFTPEQRQQLFAGHQVYITNHKSMLPPVNDLVKIVECAGGTAITKGSAGPDNVVITSEAALATASVRKVLTQANPRRIYSTELILSSILQQYLDFGKNRLEQTSAGSRRRK</sequence>
<proteinExistence type="predicted"/>
<dbReference type="CDD" id="cd18432">
    <property type="entry name" value="BRCT_PAXIP1_rpt6_like"/>
    <property type="match status" value="2"/>
</dbReference>
<feature type="region of interest" description="Disordered" evidence="4">
    <location>
        <begin position="1294"/>
        <end position="1324"/>
    </location>
</feature>
<dbReference type="InterPro" id="IPR051579">
    <property type="entry name" value="DDR_Transcriptional_Reg"/>
</dbReference>
<dbReference type="Pfam" id="PF16589">
    <property type="entry name" value="BRCT_2"/>
    <property type="match status" value="2"/>
</dbReference>
<feature type="compositionally biased region" description="Polar residues" evidence="4">
    <location>
        <begin position="270"/>
        <end position="282"/>
    </location>
</feature>
<feature type="compositionally biased region" description="Basic and acidic residues" evidence="4">
    <location>
        <begin position="326"/>
        <end position="337"/>
    </location>
</feature>
<dbReference type="Gene3D" id="3.40.50.10190">
    <property type="entry name" value="BRCT domain"/>
    <property type="match status" value="4"/>
</dbReference>
<accession>A0A3M6VU97</accession>
<dbReference type="GO" id="GO:0006974">
    <property type="term" value="P:DNA damage response"/>
    <property type="evidence" value="ECO:0007669"/>
    <property type="project" value="UniProtKB-KW"/>
</dbReference>
<evidence type="ECO:0000256" key="4">
    <source>
        <dbReference type="SAM" id="MobiDB-lite"/>
    </source>
</evidence>
<feature type="region of interest" description="Disordered" evidence="4">
    <location>
        <begin position="176"/>
        <end position="344"/>
    </location>
</feature>
<feature type="compositionally biased region" description="Polar residues" evidence="4">
    <location>
        <begin position="315"/>
        <end position="324"/>
    </location>
</feature>
<feature type="compositionally biased region" description="Polar residues" evidence="4">
    <location>
        <begin position="201"/>
        <end position="210"/>
    </location>
</feature>
<dbReference type="SMART" id="SM00292">
    <property type="entry name" value="BRCT"/>
    <property type="match status" value="4"/>
</dbReference>
<dbReference type="EMBL" id="QLLG01000002">
    <property type="protein sequence ID" value="RMX70369.1"/>
    <property type="molecule type" value="Genomic_DNA"/>
</dbReference>